<dbReference type="PROSITE" id="PS00923">
    <property type="entry name" value="ASP_GLU_RACEMASE_1"/>
    <property type="match status" value="1"/>
</dbReference>
<keyword evidence="3 7" id="KW-0133">Cell shape</keyword>
<dbReference type="GO" id="GO:0008360">
    <property type="term" value="P:regulation of cell shape"/>
    <property type="evidence" value="ECO:0007669"/>
    <property type="project" value="UniProtKB-KW"/>
</dbReference>
<dbReference type="GO" id="GO:0009252">
    <property type="term" value="P:peptidoglycan biosynthetic process"/>
    <property type="evidence" value="ECO:0007669"/>
    <property type="project" value="UniProtKB-UniRule"/>
</dbReference>
<evidence type="ECO:0000256" key="4">
    <source>
        <dbReference type="ARBA" id="ARBA00022984"/>
    </source>
</evidence>
<name>A0AA43U980_9ACTN</name>
<dbReference type="HAMAP" id="MF_00258">
    <property type="entry name" value="Glu_racemase"/>
    <property type="match status" value="1"/>
</dbReference>
<comment type="caution">
    <text evidence="8">The sequence shown here is derived from an EMBL/GenBank/DDBJ whole genome shotgun (WGS) entry which is preliminary data.</text>
</comment>
<gene>
    <name evidence="7 8" type="primary">murI</name>
    <name evidence="8" type="ORF">Q3982_04960</name>
</gene>
<feature type="active site" description="Proton donor/acceptor" evidence="7">
    <location>
        <position position="78"/>
    </location>
</feature>
<dbReference type="Proteomes" id="UP001168575">
    <property type="component" value="Unassembled WGS sequence"/>
</dbReference>
<keyword evidence="9" id="KW-1185">Reference proteome</keyword>
<accession>A0AA43U980</accession>
<dbReference type="Pfam" id="PF01177">
    <property type="entry name" value="Asp_Glu_race"/>
    <property type="match status" value="1"/>
</dbReference>
<dbReference type="GO" id="GO:0008881">
    <property type="term" value="F:glutamate racemase activity"/>
    <property type="evidence" value="ECO:0007669"/>
    <property type="project" value="UniProtKB-UniRule"/>
</dbReference>
<feature type="binding site" evidence="7">
    <location>
        <begin position="79"/>
        <end position="80"/>
    </location>
    <ligand>
        <name>substrate</name>
    </ligand>
</feature>
<comment type="catalytic activity">
    <reaction evidence="1 7">
        <text>L-glutamate = D-glutamate</text>
        <dbReference type="Rhea" id="RHEA:12813"/>
        <dbReference type="ChEBI" id="CHEBI:29985"/>
        <dbReference type="ChEBI" id="CHEBI:29986"/>
        <dbReference type="EC" id="5.1.1.3"/>
    </reaction>
</comment>
<evidence type="ECO:0000313" key="8">
    <source>
        <dbReference type="EMBL" id="MDO4842010.1"/>
    </source>
</evidence>
<dbReference type="PROSITE" id="PS00924">
    <property type="entry name" value="ASP_GLU_RACEMASE_2"/>
    <property type="match status" value="1"/>
</dbReference>
<proteinExistence type="inferred from homology"/>
<feature type="binding site" evidence="7">
    <location>
        <begin position="47"/>
        <end position="48"/>
    </location>
    <ligand>
        <name>substrate</name>
    </ligand>
</feature>
<feature type="binding site" evidence="7">
    <location>
        <begin position="15"/>
        <end position="16"/>
    </location>
    <ligand>
        <name>substrate</name>
    </ligand>
</feature>
<dbReference type="InterPro" id="IPR004391">
    <property type="entry name" value="Glu_race"/>
</dbReference>
<dbReference type="FunFam" id="3.40.50.1860:FF:000001">
    <property type="entry name" value="Glutamate racemase"/>
    <property type="match status" value="1"/>
</dbReference>
<keyword evidence="5 7" id="KW-0413">Isomerase</keyword>
<dbReference type="EC" id="5.1.1.3" evidence="2 7"/>
<dbReference type="AlphaFoldDB" id="A0AA43U980"/>
<keyword evidence="6 7" id="KW-0961">Cell wall biogenesis/degradation</keyword>
<dbReference type="InterPro" id="IPR018187">
    <property type="entry name" value="Asp/Glu_racemase_AS_1"/>
</dbReference>
<protein>
    <recommendedName>
        <fullName evidence="2 7">Glutamate racemase</fullName>
        <ecNumber evidence="2 7">5.1.1.3</ecNumber>
    </recommendedName>
</protein>
<comment type="function">
    <text evidence="7">Provides the (R)-glutamate required for cell wall biosynthesis.</text>
</comment>
<dbReference type="NCBIfam" id="TIGR00067">
    <property type="entry name" value="glut_race"/>
    <property type="match status" value="1"/>
</dbReference>
<dbReference type="PANTHER" id="PTHR21198">
    <property type="entry name" value="GLUTAMATE RACEMASE"/>
    <property type="match status" value="1"/>
</dbReference>
<keyword evidence="4 7" id="KW-0573">Peptidoglycan synthesis</keyword>
<dbReference type="Gene3D" id="3.40.50.1860">
    <property type="match status" value="2"/>
</dbReference>
<evidence type="ECO:0000256" key="7">
    <source>
        <dbReference type="HAMAP-Rule" id="MF_00258"/>
    </source>
</evidence>
<reference evidence="8" key="1">
    <citation type="submission" date="2023-07" db="EMBL/GenBank/DDBJ databases">
        <title>Between Cages and Wild: Unraveling the Impact of Captivity on Animal Microbiomes and Antimicrobial Resistance.</title>
        <authorList>
            <person name="Schmartz G.P."/>
            <person name="Rehner J."/>
            <person name="Schuff M.J."/>
            <person name="Becker S.L."/>
            <person name="Kravczyk M."/>
            <person name="Gurevich A."/>
            <person name="Francke R."/>
            <person name="Mueller R."/>
            <person name="Keller V."/>
            <person name="Keller A."/>
        </authorList>
    </citation>
    <scope>NUCLEOTIDE SEQUENCE</scope>
    <source>
        <strain evidence="8">S12M_St_49</strain>
    </source>
</reference>
<dbReference type="InterPro" id="IPR033134">
    <property type="entry name" value="Asp/Glu_racemase_AS_2"/>
</dbReference>
<dbReference type="GO" id="GO:0071555">
    <property type="term" value="P:cell wall organization"/>
    <property type="evidence" value="ECO:0007669"/>
    <property type="project" value="UniProtKB-KW"/>
</dbReference>
<sequence>MSSITRKNAPIGVFDSGFGGLTVAKALREMLPHEDIVFFGDSGRCPYGPREPEEVEKFSLQICNWLAGLGCKLIVIACNTATAAALATCQMAVDVPVMGVIQPGARAAVEATRSRKVGVIGTVGTITSGAYLKAIRNLDCGIQVVSLPTPNLVQLVEDELIQEYIEALDVRQARVMDELAPLLGGNIDTLVLGCTHYPLLYNEIKACFTEDVRLVNSSEETAHDVFETLDRRDEFSESREPGHLRFVTSGVDTELRNRIASRIMGFEITDVEFKSFDEE</sequence>
<evidence type="ECO:0000256" key="6">
    <source>
        <dbReference type="ARBA" id="ARBA00023316"/>
    </source>
</evidence>
<evidence type="ECO:0000256" key="2">
    <source>
        <dbReference type="ARBA" id="ARBA00013090"/>
    </source>
</evidence>
<dbReference type="PANTHER" id="PTHR21198:SF2">
    <property type="entry name" value="GLUTAMATE RACEMASE"/>
    <property type="match status" value="1"/>
</dbReference>
<comment type="pathway">
    <text evidence="7">Cell wall biogenesis; peptidoglycan biosynthesis.</text>
</comment>
<organism evidence="8 9">
    <name type="scientific">Phoenicibacter congonensis</name>
    <dbReference type="NCBI Taxonomy" id="1944646"/>
    <lineage>
        <taxon>Bacteria</taxon>
        <taxon>Bacillati</taxon>
        <taxon>Actinomycetota</taxon>
        <taxon>Coriobacteriia</taxon>
        <taxon>Eggerthellales</taxon>
        <taxon>Eggerthellaceae</taxon>
        <taxon>Phoenicibacter</taxon>
    </lineage>
</organism>
<evidence type="ECO:0000256" key="1">
    <source>
        <dbReference type="ARBA" id="ARBA00001602"/>
    </source>
</evidence>
<evidence type="ECO:0000256" key="5">
    <source>
        <dbReference type="ARBA" id="ARBA00023235"/>
    </source>
</evidence>
<feature type="active site" description="Proton donor/acceptor" evidence="7">
    <location>
        <position position="194"/>
    </location>
</feature>
<dbReference type="EMBL" id="JAUMVS010000077">
    <property type="protein sequence ID" value="MDO4842010.1"/>
    <property type="molecule type" value="Genomic_DNA"/>
</dbReference>
<dbReference type="InterPro" id="IPR015942">
    <property type="entry name" value="Asp/Glu/hydantoin_racemase"/>
</dbReference>
<comment type="similarity">
    <text evidence="7">Belongs to the aspartate/glutamate racemases family.</text>
</comment>
<feature type="binding site" evidence="7">
    <location>
        <begin position="195"/>
        <end position="196"/>
    </location>
    <ligand>
        <name>substrate</name>
    </ligand>
</feature>
<dbReference type="SUPFAM" id="SSF53681">
    <property type="entry name" value="Aspartate/glutamate racemase"/>
    <property type="match status" value="2"/>
</dbReference>
<evidence type="ECO:0000256" key="3">
    <source>
        <dbReference type="ARBA" id="ARBA00022960"/>
    </source>
</evidence>
<evidence type="ECO:0000313" key="9">
    <source>
        <dbReference type="Proteomes" id="UP001168575"/>
    </source>
</evidence>
<dbReference type="InterPro" id="IPR001920">
    <property type="entry name" value="Asp/Glu_race"/>
</dbReference>